<dbReference type="GO" id="GO:0005634">
    <property type="term" value="C:nucleus"/>
    <property type="evidence" value="ECO:0007669"/>
    <property type="project" value="TreeGrafter"/>
</dbReference>
<comment type="similarity">
    <text evidence="1">Belongs to the REXO1/REXO3 family.</text>
</comment>
<dbReference type="SMART" id="SM00479">
    <property type="entry name" value="EXOIII"/>
    <property type="match status" value="1"/>
</dbReference>
<name>A0AAI9TF50_PENTH</name>
<dbReference type="InterPro" id="IPR047021">
    <property type="entry name" value="REXO1/3/4-like"/>
</dbReference>
<dbReference type="CDD" id="cd06145">
    <property type="entry name" value="REX1_like"/>
    <property type="match status" value="1"/>
</dbReference>
<dbReference type="GO" id="GO:0004527">
    <property type="term" value="F:exonuclease activity"/>
    <property type="evidence" value="ECO:0007669"/>
    <property type="project" value="UniProtKB-KW"/>
</dbReference>
<dbReference type="Proteomes" id="UP001227192">
    <property type="component" value="Unassembled WGS sequence"/>
</dbReference>
<keyword evidence="2" id="KW-0540">Nuclease</keyword>
<organism evidence="7 8">
    <name type="scientific">Penicillium thymicola</name>
    <dbReference type="NCBI Taxonomy" id="293382"/>
    <lineage>
        <taxon>Eukaryota</taxon>
        <taxon>Fungi</taxon>
        <taxon>Dikarya</taxon>
        <taxon>Ascomycota</taxon>
        <taxon>Pezizomycotina</taxon>
        <taxon>Eurotiomycetes</taxon>
        <taxon>Eurotiomycetidae</taxon>
        <taxon>Eurotiales</taxon>
        <taxon>Aspergillaceae</taxon>
        <taxon>Penicillium</taxon>
    </lineage>
</organism>
<protein>
    <recommendedName>
        <fullName evidence="6">Exonuclease domain-containing protein</fullName>
    </recommendedName>
</protein>
<keyword evidence="8" id="KW-1185">Reference proteome</keyword>
<evidence type="ECO:0000256" key="3">
    <source>
        <dbReference type="ARBA" id="ARBA00022801"/>
    </source>
</evidence>
<feature type="compositionally biased region" description="Basic and acidic residues" evidence="5">
    <location>
        <begin position="71"/>
        <end position="90"/>
    </location>
</feature>
<evidence type="ECO:0000256" key="2">
    <source>
        <dbReference type="ARBA" id="ARBA00022722"/>
    </source>
</evidence>
<dbReference type="InterPro" id="IPR012337">
    <property type="entry name" value="RNaseH-like_sf"/>
</dbReference>
<gene>
    <name evidence="7" type="ORF">VN97_g7500</name>
</gene>
<evidence type="ECO:0000313" key="8">
    <source>
        <dbReference type="Proteomes" id="UP001227192"/>
    </source>
</evidence>
<dbReference type="SUPFAM" id="SSF53098">
    <property type="entry name" value="Ribonuclease H-like"/>
    <property type="match status" value="1"/>
</dbReference>
<comment type="caution">
    <text evidence="7">The sequence shown here is derived from an EMBL/GenBank/DDBJ whole genome shotgun (WGS) entry which is preliminary data.</text>
</comment>
<dbReference type="EMBL" id="LACB01000243">
    <property type="protein sequence ID" value="KAJ9485856.1"/>
    <property type="molecule type" value="Genomic_DNA"/>
</dbReference>
<reference evidence="7" key="2">
    <citation type="journal article" date="2016" name="Fungal Biol.">
        <title>Ochratoxin A production by Penicillium thymicola.</title>
        <authorList>
            <person name="Nguyen H.D.T."/>
            <person name="McMullin D.R."/>
            <person name="Ponomareva E."/>
            <person name="Riley R."/>
            <person name="Pomraning K.R."/>
            <person name="Baker S.E."/>
            <person name="Seifert K.A."/>
        </authorList>
    </citation>
    <scope>NUCLEOTIDE SEQUENCE</scope>
    <source>
        <strain evidence="7">DAOM 180753</strain>
    </source>
</reference>
<dbReference type="InterPro" id="IPR034922">
    <property type="entry name" value="REX1-like_exo"/>
</dbReference>
<evidence type="ECO:0000313" key="7">
    <source>
        <dbReference type="EMBL" id="KAJ9485856.1"/>
    </source>
</evidence>
<evidence type="ECO:0000256" key="1">
    <source>
        <dbReference type="ARBA" id="ARBA00006357"/>
    </source>
</evidence>
<feature type="compositionally biased region" description="Low complexity" evidence="5">
    <location>
        <begin position="104"/>
        <end position="116"/>
    </location>
</feature>
<dbReference type="PANTHER" id="PTHR12801">
    <property type="entry name" value="RNA EXONUCLEASE REXO1 / RECO3 FAMILY MEMBER-RELATED"/>
    <property type="match status" value="1"/>
</dbReference>
<dbReference type="InterPro" id="IPR036397">
    <property type="entry name" value="RNaseH_sf"/>
</dbReference>
<evidence type="ECO:0000256" key="4">
    <source>
        <dbReference type="ARBA" id="ARBA00022839"/>
    </source>
</evidence>
<dbReference type="Gene3D" id="3.30.420.10">
    <property type="entry name" value="Ribonuclease H-like superfamily/Ribonuclease H"/>
    <property type="match status" value="1"/>
</dbReference>
<feature type="compositionally biased region" description="Polar residues" evidence="5">
    <location>
        <begin position="130"/>
        <end position="142"/>
    </location>
</feature>
<feature type="region of interest" description="Disordered" evidence="5">
    <location>
        <begin position="480"/>
        <end position="505"/>
    </location>
</feature>
<evidence type="ECO:0000256" key="5">
    <source>
        <dbReference type="SAM" id="MobiDB-lite"/>
    </source>
</evidence>
<dbReference type="PANTHER" id="PTHR12801:SF112">
    <property type="entry name" value="RNA EXONUCLEASE 3"/>
    <property type="match status" value="1"/>
</dbReference>
<keyword evidence="4" id="KW-0269">Exonuclease</keyword>
<dbReference type="AlphaFoldDB" id="A0AAI9TF50"/>
<feature type="region of interest" description="Disordered" evidence="5">
    <location>
        <begin position="35"/>
        <end position="165"/>
    </location>
</feature>
<accession>A0AAI9TF50</accession>
<reference evidence="7" key="1">
    <citation type="submission" date="2015-06" db="EMBL/GenBank/DDBJ databases">
        <authorList>
            <person name="Nguyen H."/>
        </authorList>
    </citation>
    <scope>NUCLEOTIDE SEQUENCE</scope>
    <source>
        <strain evidence="7">DAOM 180753</strain>
    </source>
</reference>
<evidence type="ECO:0000259" key="6">
    <source>
        <dbReference type="SMART" id="SM00479"/>
    </source>
</evidence>
<dbReference type="InterPro" id="IPR013520">
    <property type="entry name" value="Ribonucl_H"/>
</dbReference>
<keyword evidence="3" id="KW-0378">Hydrolase</keyword>
<sequence>MFTSLGLFGAIPCPQGNSCTLLKCIFSHENKPAPAEARHSRITSSGDDGPPPKRAKVENAQLLGSPILSHSLKESHGLKESTLEMRRHSPESVLPKRSQNTQNTSSAQESSQPTSSHGPPKPSGSEPAKRTNNTPAGSSSQLPPRKAPKETLNPRMLPHAPATHGSRTTILQKLHSAMTSLNEKLRKDRNTSNRCFVLTPDELITMALDEEEKFARDNPSIYGNIVRLRIVRVTKMGTDEWAKEVMSHLNARYYKINPVQKPRAIPKPINTGLTPAEEIAVVSQLVTPVTGLEEHGYVTKQPTDADVQTAKRGVDESKGWEKCDRCGQRFQVFPGRREDGTLASGGHCDYHPGRPVYPQRKKTDHVTGPSQPYFPCCSEALGTSTGCTKAKTHVFKVSETKRLASILQFKTTPPQPGKGPLEPVSIDCEMGYTTLGLELIRLTAVSWPKGCDLLDVLVRPMGEVLDLNTRFSGVTPQHYASASPYGTPVPSINTPSADEKKTTNPPLQLVQSPAEARDLLLKLLQPETPLIGHAIDNDLNACRIIHPTIIDTVLLYPHPKGLPIRISLKALVQRHLNRDIQVGDNGHDSKEDSIATGDLVRVKVGEKWKELKKKGQKIEDGRLVPPAGQVSTITSSWTTVQKTKSKR</sequence>
<feature type="domain" description="Exonuclease" evidence="6">
    <location>
        <begin position="422"/>
        <end position="609"/>
    </location>
</feature>
<dbReference type="GO" id="GO:0003676">
    <property type="term" value="F:nucleic acid binding"/>
    <property type="evidence" value="ECO:0007669"/>
    <property type="project" value="InterPro"/>
</dbReference>
<proteinExistence type="inferred from homology"/>